<reference evidence="1" key="2">
    <citation type="journal article" date="2015" name="Data Brief">
        <title>Shoot transcriptome of the giant reed, Arundo donax.</title>
        <authorList>
            <person name="Barrero R.A."/>
            <person name="Guerrero F.D."/>
            <person name="Moolhuijzen P."/>
            <person name="Goolsby J.A."/>
            <person name="Tidwell J."/>
            <person name="Bellgard S.E."/>
            <person name="Bellgard M.I."/>
        </authorList>
    </citation>
    <scope>NUCLEOTIDE SEQUENCE</scope>
    <source>
        <tissue evidence="1">Shoot tissue taken approximately 20 cm above the soil surface</tissue>
    </source>
</reference>
<organism evidence="1">
    <name type="scientific">Arundo donax</name>
    <name type="common">Giant reed</name>
    <name type="synonym">Donax arundinaceus</name>
    <dbReference type="NCBI Taxonomy" id="35708"/>
    <lineage>
        <taxon>Eukaryota</taxon>
        <taxon>Viridiplantae</taxon>
        <taxon>Streptophyta</taxon>
        <taxon>Embryophyta</taxon>
        <taxon>Tracheophyta</taxon>
        <taxon>Spermatophyta</taxon>
        <taxon>Magnoliopsida</taxon>
        <taxon>Liliopsida</taxon>
        <taxon>Poales</taxon>
        <taxon>Poaceae</taxon>
        <taxon>PACMAD clade</taxon>
        <taxon>Arundinoideae</taxon>
        <taxon>Arundineae</taxon>
        <taxon>Arundo</taxon>
    </lineage>
</organism>
<reference evidence="1" key="1">
    <citation type="submission" date="2014-09" db="EMBL/GenBank/DDBJ databases">
        <authorList>
            <person name="Magalhaes I.L.F."/>
            <person name="Oliveira U."/>
            <person name="Santos F.R."/>
            <person name="Vidigal T.H.D.A."/>
            <person name="Brescovit A.D."/>
            <person name="Santos A.J."/>
        </authorList>
    </citation>
    <scope>NUCLEOTIDE SEQUENCE</scope>
    <source>
        <tissue evidence="1">Shoot tissue taken approximately 20 cm above the soil surface</tissue>
    </source>
</reference>
<accession>A0A0A9BG19</accession>
<evidence type="ECO:0000313" key="1">
    <source>
        <dbReference type="EMBL" id="JAD58247.1"/>
    </source>
</evidence>
<name>A0A0A9BG19_ARUDO</name>
<sequence>MECNFPLLFIFFKKLITKYVGYINLETLLLGGVSVSV</sequence>
<dbReference type="EMBL" id="GBRH01239648">
    <property type="protein sequence ID" value="JAD58247.1"/>
    <property type="molecule type" value="Transcribed_RNA"/>
</dbReference>
<proteinExistence type="predicted"/>
<protein>
    <submittedName>
        <fullName evidence="1">Uncharacterized protein</fullName>
    </submittedName>
</protein>
<dbReference type="AlphaFoldDB" id="A0A0A9BG19"/>